<dbReference type="Ensembl" id="ENSLACT00000004413.1">
    <property type="protein sequence ID" value="ENSLACP00000004375.1"/>
    <property type="gene ID" value="ENSLACG00000003889.1"/>
</dbReference>
<evidence type="ECO:0000313" key="4">
    <source>
        <dbReference type="Proteomes" id="UP000008672"/>
    </source>
</evidence>
<dbReference type="EMBL" id="AFYH01231248">
    <property type="status" value="NOT_ANNOTATED_CDS"/>
    <property type="molecule type" value="Genomic_DNA"/>
</dbReference>
<keyword evidence="4" id="KW-1185">Reference proteome</keyword>
<feature type="domain" description="SAM" evidence="2">
    <location>
        <begin position="14"/>
        <end position="61"/>
    </location>
</feature>
<dbReference type="InParanoid" id="H3A404"/>
<reference evidence="3" key="3">
    <citation type="submission" date="2025-09" db="UniProtKB">
        <authorList>
            <consortium name="Ensembl"/>
        </authorList>
    </citation>
    <scope>IDENTIFICATION</scope>
</reference>
<gene>
    <name evidence="3" type="primary">LOC102350510</name>
</gene>
<dbReference type="GeneTree" id="ENSGT00390000013973"/>
<dbReference type="eggNOG" id="ENOG502QPY6">
    <property type="taxonomic scope" value="Eukaryota"/>
</dbReference>
<dbReference type="GO" id="GO:0005737">
    <property type="term" value="C:cytoplasm"/>
    <property type="evidence" value="ECO:0007669"/>
    <property type="project" value="TreeGrafter"/>
</dbReference>
<evidence type="ECO:0000259" key="2">
    <source>
        <dbReference type="PROSITE" id="PS50105"/>
    </source>
</evidence>
<dbReference type="Gene3D" id="1.10.150.50">
    <property type="entry name" value="Transcription Factor, Ets-1"/>
    <property type="match status" value="1"/>
</dbReference>
<dbReference type="PANTHER" id="PTHR16155">
    <property type="entry name" value="DED DOMAIN-CONTAINING PROTEIN"/>
    <property type="match status" value="1"/>
</dbReference>
<dbReference type="InterPro" id="IPR013761">
    <property type="entry name" value="SAM/pointed_sf"/>
</dbReference>
<proteinExistence type="predicted"/>
<name>H3A404_LATCH</name>
<feature type="region of interest" description="Disordered" evidence="1">
    <location>
        <begin position="1176"/>
        <end position="1197"/>
    </location>
</feature>
<dbReference type="Proteomes" id="UP000008672">
    <property type="component" value="Unassembled WGS sequence"/>
</dbReference>
<dbReference type="FunCoup" id="H3A404">
    <property type="interactions" value="989"/>
</dbReference>
<dbReference type="OMA" id="HEFKLFT"/>
<accession>H3A404</accession>
<dbReference type="SUPFAM" id="SSF47769">
    <property type="entry name" value="SAM/Pointed domain"/>
    <property type="match status" value="1"/>
</dbReference>
<feature type="region of interest" description="Disordered" evidence="1">
    <location>
        <begin position="83"/>
        <end position="107"/>
    </location>
</feature>
<organism evidence="3 4">
    <name type="scientific">Latimeria chalumnae</name>
    <name type="common">Coelacanth</name>
    <dbReference type="NCBI Taxonomy" id="7897"/>
    <lineage>
        <taxon>Eukaryota</taxon>
        <taxon>Metazoa</taxon>
        <taxon>Chordata</taxon>
        <taxon>Craniata</taxon>
        <taxon>Vertebrata</taxon>
        <taxon>Euteleostomi</taxon>
        <taxon>Coelacanthiformes</taxon>
        <taxon>Coelacanthidae</taxon>
        <taxon>Latimeria</taxon>
    </lineage>
</organism>
<evidence type="ECO:0000256" key="1">
    <source>
        <dbReference type="SAM" id="MobiDB-lite"/>
    </source>
</evidence>
<dbReference type="STRING" id="7897.ENSLACP00000004375"/>
<evidence type="ECO:0000313" key="3">
    <source>
        <dbReference type="Ensembl" id="ENSLACP00000004375.1"/>
    </source>
</evidence>
<dbReference type="PANTHER" id="PTHR16155:SF18">
    <property type="entry name" value="STERILE ALPHA MOTIF DOMAIN-CONTAINING PROTEIN 9-LIKE"/>
    <property type="match status" value="1"/>
</dbReference>
<dbReference type="PROSITE" id="PS50105">
    <property type="entry name" value="SAM_DOMAIN"/>
    <property type="match status" value="1"/>
</dbReference>
<feature type="compositionally biased region" description="Basic residues" evidence="1">
    <location>
        <begin position="91"/>
        <end position="104"/>
    </location>
</feature>
<dbReference type="HOGENOM" id="CLU_002439_0_0_1"/>
<protein>
    <recommendedName>
        <fullName evidence="2">SAM domain-containing protein</fullName>
    </recommendedName>
</protein>
<dbReference type="InterPro" id="IPR001660">
    <property type="entry name" value="SAM"/>
</dbReference>
<sequence>MSKQSDLPSVVDNWTKDEVKKWVVEELRIDEKFGELLYCQDVSGLALTVLTKQDLIDMGITAGPACLILHKRDKRKMNQVMHTNQEEGRYKSTKTKNKSSKKNKNMNVEPTEAHVDTPDVVTLIDSVDSKGNESGKDTEDVLKKTTVSKESKTEQISDYNCVSKNTCQPYPFNNYHETYHYVQHNVLPSETGRLNLIDPVHEFKLFTNTQGASEKDVKMKFSNEVFRFASACMNSRTNGTIHFGVGDKNSGLTHGEIMGVQVSDKSMFIDHFYQSISSYFEKDNVNTATDCIRPPRFVEVFCQNNTNSEKFVIEVDVEPKHSICKSDVYFTYCYMQNETDGKWIKSKEQYLFIRDGASSRNILQSQNEKQKKIQYENFLIHLQSLVEQRIAADNKEPKKLSKNDEGPRLKSIITGNRKMLDNSYYEWYILVINKGHPSQEKYLEFLKEIKWFAVLEFDPESVKNGVCKFYQKNRIVNLHFPYHFQDTNSSCDTVEKLNLYTQLSWIFCNGRSDLAKDKPLQPNLWFKERASEVRKVISFLCQPDIMPQGKFLVVFLLLSQVGDQSDPMFETLHSFYQELKGAEDIVCICDSEQTFLTLNDLIKARGLNVEELTDRCISKLSLDEINATILNLKSVTRSSRRFLPPSKIIEKKDEDVMTTLKVLCENECEDTEVEKHKEQFAEFQKSSEEHFYKGGKATWWNFYFAEKGYSGAFIKRDNYGELEDLINLWCQTQKQICVKIISLFHHPGCGGTALAMHILWELRKKFRCAVLINKAAAFDEIGRQVVFLLTYRATNQSAYLPVLLLVDDLEEQENVHMLLKYIQEAAAEKNLRNESPLVIILNCMRSQDPDRSSKNSPTDSVSLKHELSPIEQRLFEAKLKEIEEQHNCPHDFYSFMIMKTNFDKAYIDNVVKNTLKGLYKTSKQARLISFLALLNSFVKNSSISVSQCENYLGIVGKKTYWGSEQLEDRMGSYSTLLLRTEEEEWGRYQGIQIIHPRIASGCLEELSAAYDLSKSEITKQLLSEDKFYELGIGRNKLLQDIQSMLITRQRKEHGDEADTFFSPLIEAILHENEGTTQVEKVLVEATERFDQNPFISQALARHFIKEKNFEPALNWAKRANKQSLNNSYVTDTLGKVFKNQFRFLKEELENAKRDSITVEELKQFLHLADSGSKAFQQSQELSETNEDDRTEWQKQGSKRKYDRYNTAGYLGEIEIGLYTIDVLGLLPFLKKSKNLNQDHISQYLSGKFSIDRLPTDSSGQKYQPVLSEYNSYLSQLGPRLKKAFDFFDEYFVYFKPRNIEKETVDSKRRSRVSDYYEKYKAIFCQSFDESCTFSVSDKHRKELEFYKADKFSGLLGLLGRTTQQDVKILEDVVGKYKILVRNPDPNRSVLRKDKQNFILANIVLKCIKPSSKQIASDDTLKQHLRDVLKDEKPHQGYTEPYFLASLLFWPTGRKIDQDSKRIEKYVSEMRKIGRGKYRKIYRSKHPIAHFYLGGKTGLNKLTLIHKTKIDKCFSGVRDLNSLWQSGDIWKEKEITDLLLRLHGRTEDGDLYVEYDLEERIEIPVRPAYLGQLRSGRSIEKVSFYLGFSIDGPIAYDIQST</sequence>
<reference evidence="4" key="1">
    <citation type="submission" date="2011-08" db="EMBL/GenBank/DDBJ databases">
        <title>The draft genome of Latimeria chalumnae.</title>
        <authorList>
            <person name="Di Palma F."/>
            <person name="Alfoldi J."/>
            <person name="Johnson J."/>
            <person name="Berlin A."/>
            <person name="Gnerre S."/>
            <person name="Jaffe D."/>
            <person name="MacCallum I."/>
            <person name="Young S."/>
            <person name="Walker B.J."/>
            <person name="Lander E."/>
            <person name="Lindblad-Toh K."/>
        </authorList>
    </citation>
    <scope>NUCLEOTIDE SEQUENCE [LARGE SCALE GENOMIC DNA]</scope>
    <source>
        <strain evidence="4">Wild caught</strain>
    </source>
</reference>
<reference evidence="3" key="2">
    <citation type="submission" date="2025-08" db="UniProtKB">
        <authorList>
            <consortium name="Ensembl"/>
        </authorList>
    </citation>
    <scope>IDENTIFICATION</scope>
</reference>